<dbReference type="AlphaFoldDB" id="A0A2J8JKC9"/>
<gene>
    <name evidence="2" type="ORF">CK820_G0046698</name>
</gene>
<dbReference type="PANTHER" id="PTHR36474:SF1">
    <property type="entry name" value="PROTEIN LIAT1"/>
    <property type="match status" value="1"/>
</dbReference>
<feature type="compositionally biased region" description="Basic residues" evidence="1">
    <location>
        <begin position="83"/>
        <end position="97"/>
    </location>
</feature>
<organism evidence="2 3">
    <name type="scientific">Pan troglodytes</name>
    <name type="common">Chimpanzee</name>
    <dbReference type="NCBI Taxonomy" id="9598"/>
    <lineage>
        <taxon>Eukaryota</taxon>
        <taxon>Metazoa</taxon>
        <taxon>Chordata</taxon>
        <taxon>Craniata</taxon>
        <taxon>Vertebrata</taxon>
        <taxon>Euteleostomi</taxon>
        <taxon>Mammalia</taxon>
        <taxon>Eutheria</taxon>
        <taxon>Euarchontoglires</taxon>
        <taxon>Primates</taxon>
        <taxon>Haplorrhini</taxon>
        <taxon>Catarrhini</taxon>
        <taxon>Hominidae</taxon>
        <taxon>Pan</taxon>
    </lineage>
</organism>
<sequence>METRGPGLAVRAESRRLVGSGPRAPPGRVGLQPSGRMDRRGGAGTVGYKDNDGVEEEREGGAAGPWGSRLPPITGGASELAKRKVKKKKKRKKKTKGSGKGDDKHQSQSLKSQPLSSSFHDILSPCKDRGPKPEHRQSKVENKHLPSDSSTVSLPDFAEIENLANRINESLRWDGILADPEAEKERIRIYKVNRRKRYRCLALNGFHPDPEALKGFHPDPEALKGFHPDPEALKGFHPDPEALKGFHPDPEALKGFHPDPEALKGFHPDPEALKGFHPDPEALKGFHTDPEALKGFHPDPEALKGFHPDPKALKGFHTDPEALKGFHTDPEALKGFHPDPEALKGFHPDPEALKGFHPDPNAEEAPENLPYLSDKDGSSSHRHPTSKAKCPNLYFEGNLTPKLLHSDLAPTLLE</sequence>
<feature type="compositionally biased region" description="Basic and acidic residues" evidence="1">
    <location>
        <begin position="126"/>
        <end position="146"/>
    </location>
</feature>
<evidence type="ECO:0000313" key="3">
    <source>
        <dbReference type="Proteomes" id="UP000236370"/>
    </source>
</evidence>
<reference evidence="2 3" key="1">
    <citation type="submission" date="2017-12" db="EMBL/GenBank/DDBJ databases">
        <title>High-resolution comparative analysis of great ape genomes.</title>
        <authorList>
            <person name="Pollen A."/>
            <person name="Hastie A."/>
            <person name="Hormozdiari F."/>
            <person name="Dougherty M."/>
            <person name="Liu R."/>
            <person name="Chaisson M."/>
            <person name="Hoppe E."/>
            <person name="Hill C."/>
            <person name="Pang A."/>
            <person name="Hillier L."/>
            <person name="Baker C."/>
            <person name="Armstrong J."/>
            <person name="Shendure J."/>
            <person name="Paten B."/>
            <person name="Wilson R."/>
            <person name="Chao H."/>
            <person name="Schneider V."/>
            <person name="Ventura M."/>
            <person name="Kronenberg Z."/>
            <person name="Murali S."/>
            <person name="Gordon D."/>
            <person name="Cantsilieris S."/>
            <person name="Munson K."/>
            <person name="Nelson B."/>
            <person name="Raja A."/>
            <person name="Underwood J."/>
            <person name="Diekhans M."/>
            <person name="Fiddes I."/>
            <person name="Haussler D."/>
            <person name="Eichler E."/>
        </authorList>
    </citation>
    <scope>NUCLEOTIDE SEQUENCE [LARGE SCALE GENOMIC DNA]</scope>
    <source>
        <strain evidence="2">Yerkes chimp pedigree #C0471</strain>
    </source>
</reference>
<dbReference type="Proteomes" id="UP000236370">
    <property type="component" value="Unassembled WGS sequence"/>
</dbReference>
<proteinExistence type="predicted"/>
<dbReference type="EMBL" id="NBAG03000449">
    <property type="protein sequence ID" value="PNI23223.1"/>
    <property type="molecule type" value="Genomic_DNA"/>
</dbReference>
<dbReference type="STRING" id="9598.ENSPTRP00000053209"/>
<evidence type="ECO:0000313" key="2">
    <source>
        <dbReference type="EMBL" id="PNI23223.1"/>
    </source>
</evidence>
<evidence type="ECO:0000256" key="1">
    <source>
        <dbReference type="SAM" id="MobiDB-lite"/>
    </source>
</evidence>
<feature type="region of interest" description="Disordered" evidence="1">
    <location>
        <begin position="1"/>
        <end position="154"/>
    </location>
</feature>
<feature type="compositionally biased region" description="Low complexity" evidence="1">
    <location>
        <begin position="107"/>
        <end position="118"/>
    </location>
</feature>
<feature type="region of interest" description="Disordered" evidence="1">
    <location>
        <begin position="209"/>
        <end position="392"/>
    </location>
</feature>
<dbReference type="PANTHER" id="PTHR36474">
    <property type="entry name" value="PROTEIN LIAT1"/>
    <property type="match status" value="1"/>
</dbReference>
<name>A0A2J8JKC9_PANTR</name>
<accession>A0A2J8JKC9</accession>
<protein>
    <submittedName>
        <fullName evidence="2">C17orf97 isoform 1</fullName>
    </submittedName>
</protein>
<comment type="caution">
    <text evidence="2">The sequence shown here is derived from an EMBL/GenBank/DDBJ whole genome shotgun (WGS) entry which is preliminary data.</text>
</comment>
<dbReference type="InterPro" id="IPR038794">
    <property type="entry name" value="LIAT1"/>
</dbReference>
<feature type="compositionally biased region" description="Basic and acidic residues" evidence="1">
    <location>
        <begin position="209"/>
        <end position="357"/>
    </location>
</feature>